<feature type="transmembrane region" description="Helical" evidence="5">
    <location>
        <begin position="212"/>
        <end position="232"/>
    </location>
</feature>
<dbReference type="OrthoDB" id="9811701at2"/>
<dbReference type="Proteomes" id="UP000249239">
    <property type="component" value="Unassembled WGS sequence"/>
</dbReference>
<feature type="transmembrane region" description="Helical" evidence="5">
    <location>
        <begin position="12"/>
        <end position="29"/>
    </location>
</feature>
<dbReference type="PANTHER" id="PTHR30249">
    <property type="entry name" value="PUTATIVE SEROTONIN TRANSPORTER"/>
    <property type="match status" value="1"/>
</dbReference>
<dbReference type="AlphaFoldDB" id="A0A2W7ND67"/>
<evidence type="ECO:0000313" key="7">
    <source>
        <dbReference type="Proteomes" id="UP000249239"/>
    </source>
</evidence>
<dbReference type="EMBL" id="QKZK01000014">
    <property type="protein sequence ID" value="PZX16087.1"/>
    <property type="molecule type" value="Genomic_DNA"/>
</dbReference>
<evidence type="ECO:0000256" key="2">
    <source>
        <dbReference type="ARBA" id="ARBA00022692"/>
    </source>
</evidence>
<protein>
    <submittedName>
        <fullName evidence="6">Putative murein hydrolase (TIGR00659 family)</fullName>
    </submittedName>
</protein>
<accession>A0A2W7ND67</accession>
<reference evidence="6 7" key="1">
    <citation type="submission" date="2018-06" db="EMBL/GenBank/DDBJ databases">
        <title>Genomic Encyclopedia of Archaeal and Bacterial Type Strains, Phase II (KMG-II): from individual species to whole genera.</title>
        <authorList>
            <person name="Goeker M."/>
        </authorList>
    </citation>
    <scope>NUCLEOTIDE SEQUENCE [LARGE SCALE GENOMIC DNA]</scope>
    <source>
        <strain evidence="6 7">DSM 6779</strain>
    </source>
</reference>
<dbReference type="RefSeq" id="WP_111445818.1">
    <property type="nucleotide sequence ID" value="NZ_QKZK01000014.1"/>
</dbReference>
<feature type="transmembrane region" description="Helical" evidence="5">
    <location>
        <begin position="64"/>
        <end position="83"/>
    </location>
</feature>
<feature type="transmembrane region" description="Helical" evidence="5">
    <location>
        <begin position="95"/>
        <end position="119"/>
    </location>
</feature>
<keyword evidence="3 5" id="KW-1133">Transmembrane helix</keyword>
<evidence type="ECO:0000256" key="3">
    <source>
        <dbReference type="ARBA" id="ARBA00022989"/>
    </source>
</evidence>
<evidence type="ECO:0000256" key="4">
    <source>
        <dbReference type="ARBA" id="ARBA00023136"/>
    </source>
</evidence>
<keyword evidence="2 5" id="KW-0812">Transmembrane</keyword>
<feature type="transmembrane region" description="Helical" evidence="5">
    <location>
        <begin position="152"/>
        <end position="172"/>
    </location>
</feature>
<keyword evidence="7" id="KW-1185">Reference proteome</keyword>
<dbReference type="GO" id="GO:0016020">
    <property type="term" value="C:membrane"/>
    <property type="evidence" value="ECO:0007669"/>
    <property type="project" value="UniProtKB-SubCell"/>
</dbReference>
<keyword evidence="4 5" id="KW-0472">Membrane</keyword>
<dbReference type="GO" id="GO:0016787">
    <property type="term" value="F:hydrolase activity"/>
    <property type="evidence" value="ECO:0007669"/>
    <property type="project" value="UniProtKB-KW"/>
</dbReference>
<evidence type="ECO:0000256" key="5">
    <source>
        <dbReference type="SAM" id="Phobius"/>
    </source>
</evidence>
<gene>
    <name evidence="6" type="ORF">LX69_01961</name>
</gene>
<comment type="subcellular location">
    <subcellularLocation>
        <location evidence="1">Membrane</location>
        <topology evidence="1">Multi-pass membrane protein</topology>
    </subcellularLocation>
</comment>
<proteinExistence type="predicted"/>
<comment type="caution">
    <text evidence="6">The sequence shown here is derived from an EMBL/GenBank/DDBJ whole genome shotgun (WGS) entry which is preliminary data.</text>
</comment>
<dbReference type="PANTHER" id="PTHR30249:SF0">
    <property type="entry name" value="PLASTIDAL GLYCOLATE_GLYCERATE TRANSLOCATOR 1, CHLOROPLASTIC"/>
    <property type="match status" value="1"/>
</dbReference>
<feature type="transmembrane region" description="Helical" evidence="5">
    <location>
        <begin position="36"/>
        <end position="58"/>
    </location>
</feature>
<sequence length="234" mass="24624">MERIESWFATQPFTLAFVIGTYLAAVWLYRKTRLAVLHPVLTTIAVIIAVLSLLNVPYDDFKQGSALIDFMLGPSVVALGYALHEQVSHIRKHLWSMITAIVTGSALGIISVGLIARWMGANEAIVASLEPKSVTNPIAISIAERFGGIPPLTAVIVVMVGVFGGIVGPFILQKMGIESKIAKGLAMGSAAHGLGTARAIEMGAIEGAISGLAIGLMGLATALLVPLIRLLFNA</sequence>
<organism evidence="6 7">
    <name type="scientific">Breznakibacter xylanolyticus</name>
    <dbReference type="NCBI Taxonomy" id="990"/>
    <lineage>
        <taxon>Bacteria</taxon>
        <taxon>Pseudomonadati</taxon>
        <taxon>Bacteroidota</taxon>
        <taxon>Bacteroidia</taxon>
        <taxon>Marinilabiliales</taxon>
        <taxon>Marinilabiliaceae</taxon>
        <taxon>Breznakibacter</taxon>
    </lineage>
</organism>
<dbReference type="InterPro" id="IPR007300">
    <property type="entry name" value="CidB/LrgB"/>
</dbReference>
<evidence type="ECO:0000313" key="6">
    <source>
        <dbReference type="EMBL" id="PZX16087.1"/>
    </source>
</evidence>
<name>A0A2W7ND67_9BACT</name>
<keyword evidence="6" id="KW-0378">Hydrolase</keyword>
<evidence type="ECO:0000256" key="1">
    <source>
        <dbReference type="ARBA" id="ARBA00004141"/>
    </source>
</evidence>
<dbReference type="Pfam" id="PF04172">
    <property type="entry name" value="LrgB"/>
    <property type="match status" value="1"/>
</dbReference>